<dbReference type="eggNOG" id="KOG4408">
    <property type="taxonomic scope" value="Eukaryota"/>
</dbReference>
<dbReference type="Pfam" id="PF04379">
    <property type="entry name" value="DUF525"/>
    <property type="match status" value="1"/>
</dbReference>
<dbReference type="PROSITE" id="PS50181">
    <property type="entry name" value="FBOX"/>
    <property type="match status" value="1"/>
</dbReference>
<feature type="domain" description="ApaG" evidence="4">
    <location>
        <begin position="391"/>
        <end position="525"/>
    </location>
</feature>
<keyword evidence="6" id="KW-1185">Reference proteome</keyword>
<dbReference type="PANTHER" id="PTHR46550:SF1">
    <property type="entry name" value="F-BOX PROTEIN 3"/>
    <property type="match status" value="1"/>
</dbReference>
<dbReference type="Gene3D" id="2.60.40.1470">
    <property type="entry name" value="ApaG domain"/>
    <property type="match status" value="1"/>
</dbReference>
<dbReference type="AlphaFoldDB" id="D2W1T1"/>
<dbReference type="InterPro" id="IPR007474">
    <property type="entry name" value="ApaG_domain"/>
</dbReference>
<dbReference type="InterPro" id="IPR052121">
    <property type="entry name" value="F-box_SCF_Substrate_Recog"/>
</dbReference>
<dbReference type="KEGG" id="ngr:NAEGRDRAFT_82074"/>
<protein>
    <submittedName>
        <fullName evidence="5">Predicted protein</fullName>
    </submittedName>
</protein>
<keyword evidence="2" id="KW-0833">Ubl conjugation pathway</keyword>
<gene>
    <name evidence="5" type="ORF">NAEGRDRAFT_82074</name>
</gene>
<dbReference type="InParanoid" id="D2W1T1"/>
<dbReference type="Pfam" id="PF00646">
    <property type="entry name" value="F-box"/>
    <property type="match status" value="1"/>
</dbReference>
<evidence type="ECO:0000259" key="4">
    <source>
        <dbReference type="PROSITE" id="PS51087"/>
    </source>
</evidence>
<sequence>MVPDKIDLLPSAKKQKVEMSDDLTSTNLAPLLQLPSEILTHCFEYMNVRDLTQISSVHSVLHQIERSQIVWKSKCQSYFSLPNIVIQDANKIVIGSGLKLEQLFENIPNDCFKAFEQEDEEKIIRQNDRCIVVSKYKHYGINNILKRWSETIELLFTKIGGGLEQEDVFKLLFRYYYEMYIGELNIDIEDGCKKHCKMRKLLNQMEVYLSVHSPLIANSISFSEGHNLLDSIEAKKIKLCEIGTCFEYTQLYLLTDGQLDLKNKNYAFFGGYGFYDYQARLPLLGFDNLMHYSEMLKKSNNICLASSYPIILNSYCAVLCASQDITDDVLEVSIKKGTIYQMSGNNYPMIFSDSFSNWFETYVNNLTILNLFDFEPDGSINRFPTKNFGSETTTNGVKIYCQSLLVPELSRYSPEEVHYYFSYRIKITMDKNESTQNSCKLVSRHWEIYLTSDVQNETPEVVDGPGVVGLYPTVTPGSVFTYNSCTETEEEIGFMKGYFTMKNLKDGQLFNAMIDLFSIDINNHI</sequence>
<dbReference type="STRING" id="5762.D2W1T1"/>
<dbReference type="InterPro" id="IPR001810">
    <property type="entry name" value="F-box_dom"/>
</dbReference>
<evidence type="ECO:0000313" key="5">
    <source>
        <dbReference type="EMBL" id="EFC37020.1"/>
    </source>
</evidence>
<organism evidence="6">
    <name type="scientific">Naegleria gruberi</name>
    <name type="common">Amoeba</name>
    <dbReference type="NCBI Taxonomy" id="5762"/>
    <lineage>
        <taxon>Eukaryota</taxon>
        <taxon>Discoba</taxon>
        <taxon>Heterolobosea</taxon>
        <taxon>Tetramitia</taxon>
        <taxon>Eutetramitia</taxon>
        <taxon>Vahlkampfiidae</taxon>
        <taxon>Naegleria</taxon>
    </lineage>
</organism>
<comment type="pathway">
    <text evidence="1">Protein modification; protein ubiquitination.</text>
</comment>
<reference evidence="5 6" key="1">
    <citation type="journal article" date="2010" name="Cell">
        <title>The genome of Naegleria gruberi illuminates early eukaryotic versatility.</title>
        <authorList>
            <person name="Fritz-Laylin L.K."/>
            <person name="Prochnik S.E."/>
            <person name="Ginger M.L."/>
            <person name="Dacks J.B."/>
            <person name="Carpenter M.L."/>
            <person name="Field M.C."/>
            <person name="Kuo A."/>
            <person name="Paredez A."/>
            <person name="Chapman J."/>
            <person name="Pham J."/>
            <person name="Shu S."/>
            <person name="Neupane R."/>
            <person name="Cipriano M."/>
            <person name="Mancuso J."/>
            <person name="Tu H."/>
            <person name="Salamov A."/>
            <person name="Lindquist E."/>
            <person name="Shapiro H."/>
            <person name="Lucas S."/>
            <person name="Grigoriev I.V."/>
            <person name="Cande W.Z."/>
            <person name="Fulton C."/>
            <person name="Rokhsar D.S."/>
            <person name="Dawson S.C."/>
        </authorList>
    </citation>
    <scope>NUCLEOTIDE SEQUENCE [LARGE SCALE GENOMIC DNA]</scope>
    <source>
        <strain evidence="5 6">NEG-M</strain>
    </source>
</reference>
<dbReference type="InterPro" id="IPR036047">
    <property type="entry name" value="F-box-like_dom_sf"/>
</dbReference>
<evidence type="ECO:0000313" key="6">
    <source>
        <dbReference type="Proteomes" id="UP000006671"/>
    </source>
</evidence>
<dbReference type="RefSeq" id="XP_002669764.1">
    <property type="nucleotide sequence ID" value="XM_002669718.1"/>
</dbReference>
<dbReference type="Proteomes" id="UP000006671">
    <property type="component" value="Unassembled WGS sequence"/>
</dbReference>
<evidence type="ECO:0000256" key="2">
    <source>
        <dbReference type="ARBA" id="ARBA00022786"/>
    </source>
</evidence>
<accession>D2W1T1</accession>
<dbReference type="EMBL" id="GG738923">
    <property type="protein sequence ID" value="EFC37020.1"/>
    <property type="molecule type" value="Genomic_DNA"/>
</dbReference>
<dbReference type="Gene3D" id="1.20.1280.50">
    <property type="match status" value="1"/>
</dbReference>
<dbReference type="VEuPathDB" id="AmoebaDB:NAEGRDRAFT_82074"/>
<evidence type="ECO:0000259" key="3">
    <source>
        <dbReference type="PROSITE" id="PS50181"/>
    </source>
</evidence>
<dbReference type="OMA" id="FECIESQ"/>
<dbReference type="GeneID" id="8856281"/>
<dbReference type="PANTHER" id="PTHR46550">
    <property type="entry name" value="F-BOX ONLY PROTEIN 3"/>
    <property type="match status" value="1"/>
</dbReference>
<dbReference type="GO" id="GO:0005737">
    <property type="term" value="C:cytoplasm"/>
    <property type="evidence" value="ECO:0007669"/>
    <property type="project" value="TreeGrafter"/>
</dbReference>
<dbReference type="OrthoDB" id="2305498at2759"/>
<proteinExistence type="predicted"/>
<evidence type="ECO:0000256" key="1">
    <source>
        <dbReference type="ARBA" id="ARBA00004906"/>
    </source>
</evidence>
<feature type="domain" description="F-box" evidence="3">
    <location>
        <begin position="28"/>
        <end position="74"/>
    </location>
</feature>
<dbReference type="SUPFAM" id="SSF81383">
    <property type="entry name" value="F-box domain"/>
    <property type="match status" value="1"/>
</dbReference>
<dbReference type="InterPro" id="IPR036767">
    <property type="entry name" value="ApaG_sf"/>
</dbReference>
<name>D2W1T1_NAEGR</name>
<dbReference type="PROSITE" id="PS51087">
    <property type="entry name" value="APAG"/>
    <property type="match status" value="1"/>
</dbReference>
<dbReference type="SUPFAM" id="SSF110069">
    <property type="entry name" value="ApaG-like"/>
    <property type="match status" value="1"/>
</dbReference>